<dbReference type="PANTHER" id="PTHR45737:SF6">
    <property type="entry name" value="VON WILLEBRAND FACTOR A DOMAIN-CONTAINING PROTEIN 5A"/>
    <property type="match status" value="1"/>
</dbReference>
<evidence type="ECO:0000259" key="1">
    <source>
        <dbReference type="PROSITE" id="PS51468"/>
    </source>
</evidence>
<gene>
    <name evidence="2" type="primary">Vwa5a</name>
    <name evidence="2" type="ORF">CHUBUR_R03101</name>
</gene>
<feature type="non-terminal residue" evidence="2">
    <location>
        <position position="782"/>
    </location>
</feature>
<dbReference type="EMBL" id="VZRC01001430">
    <property type="protein sequence ID" value="NWS64382.1"/>
    <property type="molecule type" value="Genomic_DNA"/>
</dbReference>
<dbReference type="InterPro" id="IPR036465">
    <property type="entry name" value="vWFA_dom_sf"/>
</dbReference>
<dbReference type="OrthoDB" id="1729737at2759"/>
<proteinExistence type="predicted"/>
<dbReference type="InterPro" id="IPR013694">
    <property type="entry name" value="VIT"/>
</dbReference>
<keyword evidence="3" id="KW-1185">Reference proteome</keyword>
<feature type="domain" description="VIT" evidence="1">
    <location>
        <begin position="1"/>
        <end position="129"/>
    </location>
</feature>
<dbReference type="SMART" id="SM00609">
    <property type="entry name" value="VIT"/>
    <property type="match status" value="1"/>
</dbReference>
<feature type="non-terminal residue" evidence="2">
    <location>
        <position position="1"/>
    </location>
</feature>
<comment type="caution">
    <text evidence="2">The sequence shown here is derived from an EMBL/GenBank/DDBJ whole genome shotgun (WGS) entry which is preliminary data.</text>
</comment>
<name>A0A7K5H5X5_9AVES</name>
<dbReference type="AlphaFoldDB" id="A0A7K5H5X5"/>
<evidence type="ECO:0000313" key="2">
    <source>
        <dbReference type="EMBL" id="NWS64382.1"/>
    </source>
</evidence>
<dbReference type="InterPro" id="IPR002035">
    <property type="entry name" value="VWF_A"/>
</dbReference>
<dbReference type="SUPFAM" id="SSF53300">
    <property type="entry name" value="vWA-like"/>
    <property type="match status" value="1"/>
</dbReference>
<reference evidence="2 3" key="1">
    <citation type="submission" date="2019-09" db="EMBL/GenBank/DDBJ databases">
        <title>Bird 10,000 Genomes (B10K) Project - Family phase.</title>
        <authorList>
            <person name="Zhang G."/>
        </authorList>
    </citation>
    <scope>NUCLEOTIDE SEQUENCE [LARGE SCALE GENOMIC DNA]</scope>
    <source>
        <strain evidence="2">B10K-CU-031-22</strain>
    </source>
</reference>
<dbReference type="Pfam" id="PF08487">
    <property type="entry name" value="VIT"/>
    <property type="match status" value="1"/>
</dbReference>
<dbReference type="Pfam" id="PF13768">
    <property type="entry name" value="VWA_3"/>
    <property type="match status" value="1"/>
</dbReference>
<accession>A0A7K5H5X5</accession>
<organism evidence="2 3">
    <name type="scientific">Chunga burmeisteri</name>
    <name type="common">Black-legged seriema</name>
    <dbReference type="NCBI Taxonomy" id="1352770"/>
    <lineage>
        <taxon>Eukaryota</taxon>
        <taxon>Metazoa</taxon>
        <taxon>Chordata</taxon>
        <taxon>Craniata</taxon>
        <taxon>Vertebrata</taxon>
        <taxon>Euteleostomi</taxon>
        <taxon>Archelosauria</taxon>
        <taxon>Archosauria</taxon>
        <taxon>Dinosauria</taxon>
        <taxon>Saurischia</taxon>
        <taxon>Theropoda</taxon>
        <taxon>Coelurosauria</taxon>
        <taxon>Aves</taxon>
        <taxon>Neognathae</taxon>
        <taxon>Neoaves</taxon>
        <taxon>Telluraves</taxon>
        <taxon>Australaves</taxon>
        <taxon>Cariamiformes</taxon>
        <taxon>Cariamidae</taxon>
        <taxon>Chunga</taxon>
    </lineage>
</organism>
<protein>
    <submittedName>
        <fullName evidence="2">VMA5A protein</fullName>
    </submittedName>
</protein>
<sequence length="782" mass="88647">QRGIWFFSSYPEVELETLTVNVTIQDFVADVVSELGFRNTQQVSKETMFIFPVDSNTVVHTFYATMGDARIEAMLWEKEEAQQLYKATSGTENLKYLQDQWDLWGPVFACFLGTLPPNREVTINLCYVQELPLQPDGAAQFCWPQELFPRRDYISEVSSFTFSHFFLPADWILSGEEEFENLRFSICLKSAHGVSHIAMNSRYSPLQYTDPDQTSAEVSLKSLPWLQDNLNLLVYYRGLHTLSAVVERRDAKAPPGSLLGDSVVMVTLKPNIPEIVPNPGQPGEFLFLMDRSLFQDAQVPPEELPRLSCAHPSICPQNTLLFLLKSLPLGCYFNIYSFGATFKAFYPQSVEYTQESMDNAVGRISSICPDLGGCDLLGLLRSIYSTPLLHGHPRQLFIFTQREISSEEEAIMAEVYRYRDHHRCFCFPTNSCDSFNLFQAMALETKGECVCVHSRMDMTSEAVKCLQRALQPMASGISLHWDLPRGLEVSTIRKAPEMIFQGHQSSIYAQIHGQAQDEEIDEGAVTLQYHVGSQPFNYTLRFSLSPSPDDRLPLHRMTMMHLLWKLAWEGTSRAEKDIRHSAVKSSLSLGVPSPFTSIVAIRMNQRDAWHCDSLLPDPSMLFSPSCNLIPCQLLWLRGFRPVWFKSTKFWVVQKCQFGLEMLGHKAPDTEALTQLSASCKVVALQKANGSWALTTALASALGLSKADVERQRPSEDVQPTAWATVLALVWLHQYKWRVSWSELLEAKACRWLRDQTEVQLDECLEAANSLLGCFVEPTIFRI</sequence>
<evidence type="ECO:0000313" key="3">
    <source>
        <dbReference type="Proteomes" id="UP000541181"/>
    </source>
</evidence>
<dbReference type="Proteomes" id="UP000541181">
    <property type="component" value="Unassembled WGS sequence"/>
</dbReference>
<dbReference type="PROSITE" id="PS51468">
    <property type="entry name" value="VIT"/>
    <property type="match status" value="1"/>
</dbReference>
<dbReference type="PANTHER" id="PTHR45737">
    <property type="entry name" value="VON WILLEBRAND FACTOR A DOMAIN-CONTAINING PROTEIN 5A"/>
    <property type="match status" value="1"/>
</dbReference>